<dbReference type="SMART" id="SM00862">
    <property type="entry name" value="Trans_reg_C"/>
    <property type="match status" value="1"/>
</dbReference>
<feature type="domain" description="Response regulatory" evidence="8">
    <location>
        <begin position="7"/>
        <end position="122"/>
    </location>
</feature>
<dbReference type="InterPro" id="IPR016032">
    <property type="entry name" value="Sig_transdc_resp-reg_C-effctor"/>
</dbReference>
<protein>
    <submittedName>
        <fullName evidence="10">Response regulator transcription factor</fullName>
    </submittedName>
</protein>
<dbReference type="Gene3D" id="3.40.50.2300">
    <property type="match status" value="1"/>
</dbReference>
<feature type="domain" description="OmpR/PhoB-type" evidence="9">
    <location>
        <begin position="128"/>
        <end position="227"/>
    </location>
</feature>
<dbReference type="InterPro" id="IPR036388">
    <property type="entry name" value="WH-like_DNA-bd_sf"/>
</dbReference>
<dbReference type="CDD" id="cd00383">
    <property type="entry name" value="trans_reg_C"/>
    <property type="match status" value="1"/>
</dbReference>
<keyword evidence="2" id="KW-0902">Two-component regulatory system</keyword>
<feature type="DNA-binding region" description="OmpR/PhoB-type" evidence="7">
    <location>
        <begin position="128"/>
        <end position="227"/>
    </location>
</feature>
<dbReference type="InterPro" id="IPR011006">
    <property type="entry name" value="CheY-like_superfamily"/>
</dbReference>
<dbReference type="FunFam" id="3.40.50.2300:FF:000001">
    <property type="entry name" value="DNA-binding response regulator PhoB"/>
    <property type="match status" value="1"/>
</dbReference>
<dbReference type="SMART" id="SM00448">
    <property type="entry name" value="REC"/>
    <property type="match status" value="1"/>
</dbReference>
<dbReference type="GO" id="GO:0032993">
    <property type="term" value="C:protein-DNA complex"/>
    <property type="evidence" value="ECO:0007669"/>
    <property type="project" value="TreeGrafter"/>
</dbReference>
<dbReference type="CDD" id="cd17574">
    <property type="entry name" value="REC_OmpR"/>
    <property type="match status" value="1"/>
</dbReference>
<dbReference type="AlphaFoldDB" id="A0A832J7Z8"/>
<evidence type="ECO:0000259" key="9">
    <source>
        <dbReference type="PROSITE" id="PS51755"/>
    </source>
</evidence>
<keyword evidence="4 7" id="KW-0238">DNA-binding</keyword>
<dbReference type="SUPFAM" id="SSF46894">
    <property type="entry name" value="C-terminal effector domain of the bipartite response regulators"/>
    <property type="match status" value="1"/>
</dbReference>
<evidence type="ECO:0000256" key="4">
    <source>
        <dbReference type="ARBA" id="ARBA00023125"/>
    </source>
</evidence>
<sequence length="230" mass="25560">MAREKLAVLFVEDHQALAENLAEFFDNDAYSSDFAADGLTALHLLASNHYDVVVLDVMLPGINGLKICEQIRTQLHSAVPVIMLTALDTIEDKVSGFSAGADDYLAKPFDMRELELRIQALSRRGKGRQERLIADDVIYHPGTLVIETTAGTSTMLSGHSATLFEALIRAYPNFVSYAALSNALWGNTDSDEHTIRTHIYTLRKQLSQAFGRTMIKSLYGRGYQLHPDEK</sequence>
<evidence type="ECO:0000256" key="2">
    <source>
        <dbReference type="ARBA" id="ARBA00023012"/>
    </source>
</evidence>
<evidence type="ECO:0000259" key="8">
    <source>
        <dbReference type="PROSITE" id="PS50110"/>
    </source>
</evidence>
<dbReference type="InterPro" id="IPR001867">
    <property type="entry name" value="OmpR/PhoB-type_DNA-bd"/>
</dbReference>
<evidence type="ECO:0000256" key="1">
    <source>
        <dbReference type="ARBA" id="ARBA00022553"/>
    </source>
</evidence>
<comment type="caution">
    <text evidence="10">The sequence shown here is derived from an EMBL/GenBank/DDBJ whole genome shotgun (WGS) entry which is preliminary data.</text>
</comment>
<proteinExistence type="predicted"/>
<keyword evidence="1 6" id="KW-0597">Phosphoprotein</keyword>
<evidence type="ECO:0000256" key="5">
    <source>
        <dbReference type="ARBA" id="ARBA00023163"/>
    </source>
</evidence>
<evidence type="ECO:0000256" key="7">
    <source>
        <dbReference type="PROSITE-ProRule" id="PRU01091"/>
    </source>
</evidence>
<evidence type="ECO:0000256" key="3">
    <source>
        <dbReference type="ARBA" id="ARBA00023015"/>
    </source>
</evidence>
<dbReference type="GO" id="GO:0005829">
    <property type="term" value="C:cytosol"/>
    <property type="evidence" value="ECO:0007669"/>
    <property type="project" value="TreeGrafter"/>
</dbReference>
<dbReference type="GO" id="GO:0000976">
    <property type="term" value="F:transcription cis-regulatory region binding"/>
    <property type="evidence" value="ECO:0007669"/>
    <property type="project" value="TreeGrafter"/>
</dbReference>
<dbReference type="InterPro" id="IPR039420">
    <property type="entry name" value="WalR-like"/>
</dbReference>
<reference evidence="10" key="1">
    <citation type="journal article" date="2020" name="mSystems">
        <title>Genome- and Community-Level Interaction Insights into Carbon Utilization and Element Cycling Functions of Hydrothermarchaeota in Hydrothermal Sediment.</title>
        <authorList>
            <person name="Zhou Z."/>
            <person name="Liu Y."/>
            <person name="Xu W."/>
            <person name="Pan J."/>
            <person name="Luo Z.H."/>
            <person name="Li M."/>
        </authorList>
    </citation>
    <scope>NUCLEOTIDE SEQUENCE [LARGE SCALE GENOMIC DNA]</scope>
    <source>
        <strain evidence="10">HyVt-505</strain>
    </source>
</reference>
<dbReference type="Gene3D" id="1.10.10.10">
    <property type="entry name" value="Winged helix-like DNA-binding domain superfamily/Winged helix DNA-binding domain"/>
    <property type="match status" value="1"/>
</dbReference>
<dbReference type="Proteomes" id="UP000885832">
    <property type="component" value="Unassembled WGS sequence"/>
</dbReference>
<dbReference type="EMBL" id="DRNF01000386">
    <property type="protein sequence ID" value="HHJ81196.1"/>
    <property type="molecule type" value="Genomic_DNA"/>
</dbReference>
<dbReference type="InterPro" id="IPR001789">
    <property type="entry name" value="Sig_transdc_resp-reg_receiver"/>
</dbReference>
<gene>
    <name evidence="10" type="ORF">ENJ65_06140</name>
</gene>
<evidence type="ECO:0000313" key="10">
    <source>
        <dbReference type="EMBL" id="HHJ81196.1"/>
    </source>
</evidence>
<evidence type="ECO:0000256" key="6">
    <source>
        <dbReference type="PROSITE-ProRule" id="PRU00169"/>
    </source>
</evidence>
<dbReference type="PANTHER" id="PTHR48111">
    <property type="entry name" value="REGULATOR OF RPOS"/>
    <property type="match status" value="1"/>
</dbReference>
<dbReference type="Pfam" id="PF00486">
    <property type="entry name" value="Trans_reg_C"/>
    <property type="match status" value="1"/>
</dbReference>
<feature type="modified residue" description="4-aspartylphosphate" evidence="6">
    <location>
        <position position="56"/>
    </location>
</feature>
<keyword evidence="5" id="KW-0804">Transcription</keyword>
<dbReference type="GO" id="GO:0000156">
    <property type="term" value="F:phosphorelay response regulator activity"/>
    <property type="evidence" value="ECO:0007669"/>
    <property type="project" value="TreeGrafter"/>
</dbReference>
<dbReference type="SUPFAM" id="SSF52172">
    <property type="entry name" value="CheY-like"/>
    <property type="match status" value="1"/>
</dbReference>
<dbReference type="GO" id="GO:0006355">
    <property type="term" value="P:regulation of DNA-templated transcription"/>
    <property type="evidence" value="ECO:0007669"/>
    <property type="project" value="InterPro"/>
</dbReference>
<keyword evidence="3" id="KW-0805">Transcription regulation</keyword>
<dbReference type="PROSITE" id="PS50110">
    <property type="entry name" value="RESPONSE_REGULATORY"/>
    <property type="match status" value="1"/>
</dbReference>
<name>A0A832J7Z8_9GAMM</name>
<dbReference type="PROSITE" id="PS51755">
    <property type="entry name" value="OMPR_PHOB"/>
    <property type="match status" value="1"/>
</dbReference>
<organism evidence="10">
    <name type="scientific">Candidatus Tenderia electrophaga</name>
    <dbReference type="NCBI Taxonomy" id="1748243"/>
    <lineage>
        <taxon>Bacteria</taxon>
        <taxon>Pseudomonadati</taxon>
        <taxon>Pseudomonadota</taxon>
        <taxon>Gammaproteobacteria</taxon>
        <taxon>Candidatus Tenderiales</taxon>
        <taxon>Candidatus Tenderiaceae</taxon>
        <taxon>Candidatus Tenderia</taxon>
    </lineage>
</organism>
<accession>A0A832J7Z8</accession>
<dbReference type="PANTHER" id="PTHR48111:SF22">
    <property type="entry name" value="REGULATOR OF RPOS"/>
    <property type="match status" value="1"/>
</dbReference>
<dbReference type="Gene3D" id="6.10.250.690">
    <property type="match status" value="1"/>
</dbReference>
<dbReference type="Pfam" id="PF00072">
    <property type="entry name" value="Response_reg"/>
    <property type="match status" value="1"/>
</dbReference>